<keyword evidence="26" id="KW-1185">Reference proteome</keyword>
<dbReference type="InterPro" id="IPR008271">
    <property type="entry name" value="Ser/Thr_kinase_AS"/>
</dbReference>
<dbReference type="GO" id="GO:0005886">
    <property type="term" value="C:plasma membrane"/>
    <property type="evidence" value="ECO:0007669"/>
    <property type="project" value="UniProtKB-SubCell"/>
</dbReference>
<feature type="compositionally biased region" description="Polar residues" evidence="21">
    <location>
        <begin position="912"/>
        <end position="923"/>
    </location>
</feature>
<dbReference type="PANTHER" id="PTHR45974">
    <property type="entry name" value="RECEPTOR-LIKE PROTEIN 55"/>
    <property type="match status" value="1"/>
</dbReference>
<keyword evidence="17" id="KW-0325">Glycoprotein</keyword>
<dbReference type="Pfam" id="PF08263">
    <property type="entry name" value="LRRNT_2"/>
    <property type="match status" value="1"/>
</dbReference>
<keyword evidence="14 20" id="KW-0067">ATP-binding</keyword>
<feature type="signal peptide" evidence="23">
    <location>
        <begin position="1"/>
        <end position="28"/>
    </location>
</feature>
<dbReference type="FunFam" id="3.80.10.10:FF:000041">
    <property type="entry name" value="LRR receptor-like serine/threonine-protein kinase ERECTA"/>
    <property type="match status" value="1"/>
</dbReference>
<proteinExistence type="inferred from homology"/>
<dbReference type="Gene3D" id="3.30.200.20">
    <property type="entry name" value="Phosphorylase Kinase, domain 1"/>
    <property type="match status" value="1"/>
</dbReference>
<evidence type="ECO:0000256" key="11">
    <source>
        <dbReference type="ARBA" id="ARBA00022737"/>
    </source>
</evidence>
<evidence type="ECO:0000256" key="8">
    <source>
        <dbReference type="ARBA" id="ARBA00022679"/>
    </source>
</evidence>
<evidence type="ECO:0000256" key="20">
    <source>
        <dbReference type="PROSITE-ProRule" id="PRU10141"/>
    </source>
</evidence>
<keyword evidence="9 22" id="KW-0812">Transmembrane</keyword>
<evidence type="ECO:0000256" key="15">
    <source>
        <dbReference type="ARBA" id="ARBA00022989"/>
    </source>
</evidence>
<evidence type="ECO:0000256" key="9">
    <source>
        <dbReference type="ARBA" id="ARBA00022692"/>
    </source>
</evidence>
<evidence type="ECO:0000256" key="22">
    <source>
        <dbReference type="SAM" id="Phobius"/>
    </source>
</evidence>
<evidence type="ECO:0000259" key="24">
    <source>
        <dbReference type="PROSITE" id="PS50011"/>
    </source>
</evidence>
<keyword evidence="13" id="KW-0418">Kinase</keyword>
<dbReference type="Proteomes" id="UP000822688">
    <property type="component" value="Chromosome 10"/>
</dbReference>
<dbReference type="SUPFAM" id="SSF56112">
    <property type="entry name" value="Protein kinase-like (PK-like)"/>
    <property type="match status" value="1"/>
</dbReference>
<evidence type="ECO:0000256" key="19">
    <source>
        <dbReference type="ARBA" id="ARBA00048679"/>
    </source>
</evidence>
<dbReference type="PROSITE" id="PS00108">
    <property type="entry name" value="PROTEIN_KINASE_ST"/>
    <property type="match status" value="1"/>
</dbReference>
<feature type="binding site" evidence="20">
    <location>
        <position position="646"/>
    </location>
    <ligand>
        <name>ATP</name>
        <dbReference type="ChEBI" id="CHEBI:30616"/>
    </ligand>
</feature>
<evidence type="ECO:0000256" key="6">
    <source>
        <dbReference type="ARBA" id="ARBA00022527"/>
    </source>
</evidence>
<dbReference type="Pfam" id="PF00560">
    <property type="entry name" value="LRR_1"/>
    <property type="match status" value="3"/>
</dbReference>
<keyword evidence="6" id="KW-0723">Serine/threonine-protein kinase</keyword>
<dbReference type="PROSITE" id="PS50011">
    <property type="entry name" value="PROTEIN_KINASE_DOM"/>
    <property type="match status" value="1"/>
</dbReference>
<dbReference type="InterPro" id="IPR017441">
    <property type="entry name" value="Protein_kinase_ATP_BS"/>
</dbReference>
<evidence type="ECO:0000256" key="21">
    <source>
        <dbReference type="SAM" id="MobiDB-lite"/>
    </source>
</evidence>
<dbReference type="InterPro" id="IPR032675">
    <property type="entry name" value="LRR_dom_sf"/>
</dbReference>
<keyword evidence="11" id="KW-0677">Repeat</keyword>
<comment type="catalytic activity">
    <reaction evidence="19">
        <text>L-seryl-[protein] + ATP = O-phospho-L-seryl-[protein] + ADP + H(+)</text>
        <dbReference type="Rhea" id="RHEA:17989"/>
        <dbReference type="Rhea" id="RHEA-COMP:9863"/>
        <dbReference type="Rhea" id="RHEA-COMP:11604"/>
        <dbReference type="ChEBI" id="CHEBI:15378"/>
        <dbReference type="ChEBI" id="CHEBI:29999"/>
        <dbReference type="ChEBI" id="CHEBI:30616"/>
        <dbReference type="ChEBI" id="CHEBI:83421"/>
        <dbReference type="ChEBI" id="CHEBI:456216"/>
        <dbReference type="EC" id="2.7.11.1"/>
    </reaction>
</comment>
<keyword evidence="10 23" id="KW-0732">Signal</keyword>
<evidence type="ECO:0000256" key="23">
    <source>
        <dbReference type="SAM" id="SignalP"/>
    </source>
</evidence>
<keyword evidence="8" id="KW-0808">Transferase</keyword>
<feature type="transmembrane region" description="Helical" evidence="22">
    <location>
        <begin position="547"/>
        <end position="571"/>
    </location>
</feature>
<dbReference type="Pfam" id="PF13855">
    <property type="entry name" value="LRR_8"/>
    <property type="match status" value="1"/>
</dbReference>
<evidence type="ECO:0000256" key="10">
    <source>
        <dbReference type="ARBA" id="ARBA00022729"/>
    </source>
</evidence>
<dbReference type="CDD" id="cd14066">
    <property type="entry name" value="STKc_IRAK"/>
    <property type="match status" value="1"/>
</dbReference>
<evidence type="ECO:0000256" key="13">
    <source>
        <dbReference type="ARBA" id="ARBA00022777"/>
    </source>
</evidence>
<dbReference type="PANTHER" id="PTHR45974:SF134">
    <property type="entry name" value="OS01G0960400 PROTEIN"/>
    <property type="match status" value="1"/>
</dbReference>
<evidence type="ECO:0000313" key="26">
    <source>
        <dbReference type="Proteomes" id="UP000822688"/>
    </source>
</evidence>
<evidence type="ECO:0000256" key="4">
    <source>
        <dbReference type="ARBA" id="ARBA00012513"/>
    </source>
</evidence>
<feature type="domain" description="Protein kinase" evidence="24">
    <location>
        <begin position="617"/>
        <end position="890"/>
    </location>
</feature>
<dbReference type="CDD" id="cd12087">
    <property type="entry name" value="TM_EGFR-like"/>
    <property type="match status" value="1"/>
</dbReference>
<dbReference type="Pfam" id="PF07714">
    <property type="entry name" value="PK_Tyr_Ser-Thr"/>
    <property type="match status" value="1"/>
</dbReference>
<keyword evidence="12 20" id="KW-0547">Nucleotide-binding</keyword>
<dbReference type="SUPFAM" id="SSF52058">
    <property type="entry name" value="L domain-like"/>
    <property type="match status" value="1"/>
</dbReference>
<dbReference type="GO" id="GO:0004674">
    <property type="term" value="F:protein serine/threonine kinase activity"/>
    <property type="evidence" value="ECO:0007669"/>
    <property type="project" value="UniProtKB-KW"/>
</dbReference>
<keyword evidence="16 22" id="KW-0472">Membrane</keyword>
<dbReference type="InterPro" id="IPR001611">
    <property type="entry name" value="Leu-rich_rpt"/>
</dbReference>
<dbReference type="EMBL" id="CM026431">
    <property type="protein sequence ID" value="KAG0558291.1"/>
    <property type="molecule type" value="Genomic_DNA"/>
</dbReference>
<keyword evidence="15 22" id="KW-1133">Transmembrane helix</keyword>
<dbReference type="SMART" id="SM00220">
    <property type="entry name" value="S_TKc"/>
    <property type="match status" value="1"/>
</dbReference>
<dbReference type="Gene3D" id="1.10.510.10">
    <property type="entry name" value="Transferase(Phosphotransferase) domain 1"/>
    <property type="match status" value="1"/>
</dbReference>
<accession>A0A8T0GG62</accession>
<evidence type="ECO:0000256" key="2">
    <source>
        <dbReference type="ARBA" id="ARBA00004236"/>
    </source>
</evidence>
<dbReference type="SMART" id="SM00369">
    <property type="entry name" value="LRR_TYP"/>
    <property type="match status" value="4"/>
</dbReference>
<evidence type="ECO:0000256" key="18">
    <source>
        <dbReference type="ARBA" id="ARBA00047899"/>
    </source>
</evidence>
<dbReference type="InterPro" id="IPR013210">
    <property type="entry name" value="LRR_N_plant-typ"/>
</dbReference>
<evidence type="ECO:0000256" key="16">
    <source>
        <dbReference type="ARBA" id="ARBA00023136"/>
    </source>
</evidence>
<comment type="catalytic activity">
    <reaction evidence="18">
        <text>L-threonyl-[protein] + ATP = O-phospho-L-threonyl-[protein] + ADP + H(+)</text>
        <dbReference type="Rhea" id="RHEA:46608"/>
        <dbReference type="Rhea" id="RHEA-COMP:11060"/>
        <dbReference type="Rhea" id="RHEA-COMP:11605"/>
        <dbReference type="ChEBI" id="CHEBI:15378"/>
        <dbReference type="ChEBI" id="CHEBI:30013"/>
        <dbReference type="ChEBI" id="CHEBI:30616"/>
        <dbReference type="ChEBI" id="CHEBI:61977"/>
        <dbReference type="ChEBI" id="CHEBI:456216"/>
        <dbReference type="EC" id="2.7.11.1"/>
    </reaction>
</comment>
<evidence type="ECO:0000256" key="1">
    <source>
        <dbReference type="ARBA" id="ARBA00004167"/>
    </source>
</evidence>
<dbReference type="FunFam" id="3.80.10.10:FF:000383">
    <property type="entry name" value="Leucine-rich repeat receptor protein kinase EMS1"/>
    <property type="match status" value="1"/>
</dbReference>
<name>A0A8T0GG62_CERPU</name>
<comment type="subcellular location">
    <subcellularLocation>
        <location evidence="2">Cell membrane</location>
    </subcellularLocation>
    <subcellularLocation>
        <location evidence="1">Membrane</location>
        <topology evidence="1">Single-pass membrane protein</topology>
    </subcellularLocation>
</comment>
<dbReference type="InterPro" id="IPR011009">
    <property type="entry name" value="Kinase-like_dom_sf"/>
</dbReference>
<dbReference type="FunFam" id="3.30.200.20:FF:000039">
    <property type="entry name" value="receptor-like protein kinase FERONIA"/>
    <property type="match status" value="1"/>
</dbReference>
<feature type="region of interest" description="Disordered" evidence="21">
    <location>
        <begin position="912"/>
        <end position="939"/>
    </location>
</feature>
<dbReference type="AlphaFoldDB" id="A0A8T0GG62"/>
<reference evidence="25" key="1">
    <citation type="submission" date="2020-06" db="EMBL/GenBank/DDBJ databases">
        <title>WGS assembly of Ceratodon purpureus strain R40.</title>
        <authorList>
            <person name="Carey S.B."/>
            <person name="Jenkins J."/>
            <person name="Shu S."/>
            <person name="Lovell J.T."/>
            <person name="Sreedasyam A."/>
            <person name="Maumus F."/>
            <person name="Tiley G.P."/>
            <person name="Fernandez-Pozo N."/>
            <person name="Barry K."/>
            <person name="Chen C."/>
            <person name="Wang M."/>
            <person name="Lipzen A."/>
            <person name="Daum C."/>
            <person name="Saski C.A."/>
            <person name="Payton A.C."/>
            <person name="Mcbreen J.C."/>
            <person name="Conrad R.E."/>
            <person name="Kollar L.M."/>
            <person name="Olsson S."/>
            <person name="Huttunen S."/>
            <person name="Landis J.B."/>
            <person name="Wickett N.J."/>
            <person name="Johnson M.G."/>
            <person name="Rensing S.A."/>
            <person name="Grimwood J."/>
            <person name="Schmutz J."/>
            <person name="Mcdaniel S.F."/>
        </authorList>
    </citation>
    <scope>NUCLEOTIDE SEQUENCE</scope>
    <source>
        <strain evidence="25">R40</strain>
    </source>
</reference>
<comment type="similarity">
    <text evidence="3">Belongs to the protein kinase superfamily. Ser/Thr protein kinase family.</text>
</comment>
<comment type="caution">
    <text evidence="25">The sequence shown here is derived from an EMBL/GenBank/DDBJ whole genome shotgun (WGS) entry which is preliminary data.</text>
</comment>
<dbReference type="InterPro" id="IPR003591">
    <property type="entry name" value="Leu-rich_rpt_typical-subtyp"/>
</dbReference>
<evidence type="ECO:0000256" key="12">
    <source>
        <dbReference type="ARBA" id="ARBA00022741"/>
    </source>
</evidence>
<dbReference type="PROSITE" id="PS51450">
    <property type="entry name" value="LRR"/>
    <property type="match status" value="2"/>
</dbReference>
<keyword evidence="5" id="KW-1003">Cell membrane</keyword>
<dbReference type="Gene3D" id="3.80.10.10">
    <property type="entry name" value="Ribonuclease Inhibitor"/>
    <property type="match status" value="3"/>
</dbReference>
<dbReference type="GO" id="GO:0005524">
    <property type="term" value="F:ATP binding"/>
    <property type="evidence" value="ECO:0007669"/>
    <property type="project" value="UniProtKB-UniRule"/>
</dbReference>
<organism evidence="25 26">
    <name type="scientific">Ceratodon purpureus</name>
    <name type="common">Fire moss</name>
    <name type="synonym">Dicranum purpureum</name>
    <dbReference type="NCBI Taxonomy" id="3225"/>
    <lineage>
        <taxon>Eukaryota</taxon>
        <taxon>Viridiplantae</taxon>
        <taxon>Streptophyta</taxon>
        <taxon>Embryophyta</taxon>
        <taxon>Bryophyta</taxon>
        <taxon>Bryophytina</taxon>
        <taxon>Bryopsida</taxon>
        <taxon>Dicranidae</taxon>
        <taxon>Pseudoditrichales</taxon>
        <taxon>Ditrichaceae</taxon>
        <taxon>Ceratodon</taxon>
    </lineage>
</organism>
<sequence>MAGAMASFWRNALVVLTLLFALSAPAGAVTNPTDTLALQAFYKTLEDPSGNLNSWTGSDPCKNAWRGVVCTEPQGLGNVTFVQELRLFNLNLGGTLAPELGNLSKLLYFDVMWNHMTGSIPSTFGKLTSMYLLLLNGNRFTGILPPELGNLSGLNRIQIDQNQISGPVPPEFVGLTSIQHLHMNNNTLNGSLPKELGSLPNLVHILLDNNNLSGYLPPEIGNAPQLLIIQLDNNKFAPDATIPSSWGNRSTLLKLSLRNCGLVGNIPDIGGLTQLEVLDLSNNNLTGTIPNKTAFPVELTYLDLSNNQLTGQIPDSIGNLQNMSMLLLRNNQLSGPVPANLGAGATWHVQTGQKLIDLQNNQLTSFNESLAALESNSTTHVRFSGNPAICNPNTALTSQNPVCVPNYDVLANPYDDNVPVEIPPNTCQTCKYITVGYRLKSPGFTVFDLYNQQFLAYLSSGLNLSQSQVVLQDYMWQQGPRLKMTIRLYPVGNNTFNQSEFDRLYNSFSAWKIPDSPVFGPYELISFDPRSLSAYETNSKGGLAKGAIAGIVIGAAVFTMAVTALLLFLFYRRRQNLPPALRAQIERLNRAKRNPALKVAGVKAFTFEELAQATDNFSDEKQIGQGGYGKVYLGNLMDGKKQVAIKRAEQGSLQGAHEFYTEIELLSRVHHRNLVMLEGYCDDEGEQMLVYEYMPGGTLRDHLSTLSGLPLDFPTRLRIALGSARGILYLHTEANPPIFHRDIKASNILLDNRKVAKVADFGLSRLAPVPDVEGAIPGHVSTVVKGTPGYMDPEYFLTHKLTDKSDVYSFGVVLLELITGMHAISKGKNIVREAHQRSVAGQGMSMIDPHIAHYPPEALESFMALALSCCRDMPEARPTMAEVVRDLEELGRRNAEIFPDGYSMDIASTASGRTTSLPTSYPFSTRDRSSADTSELLSGTVMHVAPR</sequence>
<evidence type="ECO:0000256" key="7">
    <source>
        <dbReference type="ARBA" id="ARBA00022614"/>
    </source>
</evidence>
<keyword evidence="7" id="KW-0433">Leucine-rich repeat</keyword>
<dbReference type="InterPro" id="IPR000719">
    <property type="entry name" value="Prot_kinase_dom"/>
</dbReference>
<dbReference type="PROSITE" id="PS00107">
    <property type="entry name" value="PROTEIN_KINASE_ATP"/>
    <property type="match status" value="1"/>
</dbReference>
<dbReference type="FunFam" id="3.80.10.10:FF:000129">
    <property type="entry name" value="Leucine-rich repeat receptor-like kinase"/>
    <property type="match status" value="1"/>
</dbReference>
<protein>
    <recommendedName>
        <fullName evidence="4">non-specific serine/threonine protein kinase</fullName>
        <ecNumber evidence="4">2.7.11.1</ecNumber>
    </recommendedName>
</protein>
<evidence type="ECO:0000256" key="17">
    <source>
        <dbReference type="ARBA" id="ARBA00023180"/>
    </source>
</evidence>
<evidence type="ECO:0000313" key="25">
    <source>
        <dbReference type="EMBL" id="KAG0558291.1"/>
    </source>
</evidence>
<feature type="chain" id="PRO_5035799243" description="non-specific serine/threonine protein kinase" evidence="23">
    <location>
        <begin position="29"/>
        <end position="947"/>
    </location>
</feature>
<evidence type="ECO:0000256" key="5">
    <source>
        <dbReference type="ARBA" id="ARBA00022475"/>
    </source>
</evidence>
<dbReference type="InterPro" id="IPR001245">
    <property type="entry name" value="Ser-Thr/Tyr_kinase_cat_dom"/>
</dbReference>
<evidence type="ECO:0000256" key="14">
    <source>
        <dbReference type="ARBA" id="ARBA00022840"/>
    </source>
</evidence>
<gene>
    <name evidence="25" type="ORF">KC19_10G016500</name>
</gene>
<dbReference type="FunFam" id="1.10.510.10:FF:000453">
    <property type="entry name" value="LRR receptor-like serine/threonine-protein kinase HSL2"/>
    <property type="match status" value="1"/>
</dbReference>
<dbReference type="EC" id="2.7.11.1" evidence="4"/>
<evidence type="ECO:0000256" key="3">
    <source>
        <dbReference type="ARBA" id="ARBA00008684"/>
    </source>
</evidence>